<sequence length="329" mass="37688">MDRVAELLDGWRTLAGWRRDWTTSPGHRKWNALVDRLNRSAEAAVADPADVARIRAIAERDEDPFVRRDARYWIHPWMPRPPERKDLDRWLRHPLVDLAGEPVTAEPGVLLRPVPGPDAHPDTWIAGEPSKGRHTGWPRRDDDIPLAHLVQAAVPDVCGLDVKVPGVLQFFHDLETGGDDRADGERNAWQVRHIRRPGRKRLARPEDLGDEYFRDAVPVDAEVQWTFPGDLETARRRVLETVFSNWGVIEDYGPVHDLPTMFGIATEPEPLRTLLPCKDHDDGYRLLIDVPGVGPLDGWIGDEGHLQFWIRESDLRRHRFGRVWAFIRG</sequence>
<dbReference type="RefSeq" id="WP_282760850.1">
    <property type="nucleotide sequence ID" value="NZ_JASCTH010000010.1"/>
</dbReference>
<protein>
    <submittedName>
        <fullName evidence="1">DUF1963 domain-containing protein</fullName>
    </submittedName>
</protein>
<comment type="caution">
    <text evidence="1">The sequence shown here is derived from an EMBL/GenBank/DDBJ whole genome shotgun (WGS) entry which is preliminary data.</text>
</comment>
<dbReference type="SUPFAM" id="SSF103032">
    <property type="entry name" value="Hypothetical protein YwqG"/>
    <property type="match status" value="1"/>
</dbReference>
<organism evidence="1 2">
    <name type="scientific">Actinoplanes sandaracinus</name>
    <dbReference type="NCBI Taxonomy" id="3045177"/>
    <lineage>
        <taxon>Bacteria</taxon>
        <taxon>Bacillati</taxon>
        <taxon>Actinomycetota</taxon>
        <taxon>Actinomycetes</taxon>
        <taxon>Micromonosporales</taxon>
        <taxon>Micromonosporaceae</taxon>
        <taxon>Actinoplanes</taxon>
    </lineage>
</organism>
<dbReference type="Pfam" id="PF09234">
    <property type="entry name" value="DUF1963"/>
    <property type="match status" value="1"/>
</dbReference>
<evidence type="ECO:0000313" key="2">
    <source>
        <dbReference type="Proteomes" id="UP001241758"/>
    </source>
</evidence>
<proteinExistence type="predicted"/>
<dbReference type="InterPro" id="IPR015315">
    <property type="entry name" value="DUF1963"/>
</dbReference>
<dbReference type="InterPro" id="IPR035948">
    <property type="entry name" value="YwqG-like_sf"/>
</dbReference>
<dbReference type="EMBL" id="JASCTH010000010">
    <property type="protein sequence ID" value="MDI6100202.1"/>
    <property type="molecule type" value="Genomic_DNA"/>
</dbReference>
<dbReference type="Proteomes" id="UP001241758">
    <property type="component" value="Unassembled WGS sequence"/>
</dbReference>
<accession>A0ABT6WKD8</accession>
<evidence type="ECO:0000313" key="1">
    <source>
        <dbReference type="EMBL" id="MDI6100202.1"/>
    </source>
</evidence>
<keyword evidence="2" id="KW-1185">Reference proteome</keyword>
<name>A0ABT6WKD8_9ACTN</name>
<reference evidence="1 2" key="1">
    <citation type="submission" date="2023-05" db="EMBL/GenBank/DDBJ databases">
        <title>Actinoplanes sp. NEAU-A12 genome sequencing.</title>
        <authorList>
            <person name="Wang Z.-S."/>
        </authorList>
    </citation>
    <scope>NUCLEOTIDE SEQUENCE [LARGE SCALE GENOMIC DNA]</scope>
    <source>
        <strain evidence="1 2">NEAU-A12</strain>
    </source>
</reference>
<dbReference type="Gene3D" id="2.30.320.10">
    <property type="entry name" value="YwqG-like"/>
    <property type="match status" value="1"/>
</dbReference>
<gene>
    <name evidence="1" type="ORF">QLQ12_16480</name>
</gene>